<evidence type="ECO:0000256" key="1">
    <source>
        <dbReference type="SAM" id="MobiDB-lite"/>
    </source>
</evidence>
<feature type="domain" description="WW" evidence="2">
    <location>
        <begin position="114"/>
        <end position="142"/>
    </location>
</feature>
<gene>
    <name evidence="3" type="ORF">PGLA2088_LOCUS46432</name>
</gene>
<dbReference type="InterPro" id="IPR036020">
    <property type="entry name" value="WW_dom_sf"/>
</dbReference>
<feature type="compositionally biased region" description="Low complexity" evidence="1">
    <location>
        <begin position="279"/>
        <end position="301"/>
    </location>
</feature>
<dbReference type="Pfam" id="PF00397">
    <property type="entry name" value="WW"/>
    <property type="match status" value="1"/>
</dbReference>
<dbReference type="Proteomes" id="UP000626109">
    <property type="component" value="Unassembled WGS sequence"/>
</dbReference>
<comment type="caution">
    <text evidence="3">The sequence shown here is derived from an EMBL/GenBank/DDBJ whole genome shotgun (WGS) entry which is preliminary data.</text>
</comment>
<dbReference type="InterPro" id="IPR001202">
    <property type="entry name" value="WW_dom"/>
</dbReference>
<dbReference type="SUPFAM" id="SSF51045">
    <property type="entry name" value="WW domain"/>
    <property type="match status" value="2"/>
</dbReference>
<reference evidence="3" key="1">
    <citation type="submission" date="2021-02" db="EMBL/GenBank/DDBJ databases">
        <authorList>
            <person name="Dougan E. K."/>
            <person name="Rhodes N."/>
            <person name="Thang M."/>
            <person name="Chan C."/>
        </authorList>
    </citation>
    <scope>NUCLEOTIDE SEQUENCE</scope>
</reference>
<proteinExistence type="predicted"/>
<evidence type="ECO:0000313" key="3">
    <source>
        <dbReference type="EMBL" id="CAE8732524.1"/>
    </source>
</evidence>
<name>A0A813LHM7_POLGL</name>
<dbReference type="AlphaFoldDB" id="A0A813LHM7"/>
<dbReference type="PROSITE" id="PS01159">
    <property type="entry name" value="WW_DOMAIN_1"/>
    <property type="match status" value="2"/>
</dbReference>
<dbReference type="PROSITE" id="PS50020">
    <property type="entry name" value="WW_DOMAIN_2"/>
    <property type="match status" value="2"/>
</dbReference>
<dbReference type="CDD" id="cd00201">
    <property type="entry name" value="WW"/>
    <property type="match status" value="2"/>
</dbReference>
<evidence type="ECO:0000259" key="2">
    <source>
        <dbReference type="PROSITE" id="PS50020"/>
    </source>
</evidence>
<feature type="domain" description="WW" evidence="2">
    <location>
        <begin position="40"/>
        <end position="74"/>
    </location>
</feature>
<dbReference type="SMART" id="SM00456">
    <property type="entry name" value="WW"/>
    <property type="match status" value="2"/>
</dbReference>
<evidence type="ECO:0000313" key="4">
    <source>
        <dbReference type="Proteomes" id="UP000626109"/>
    </source>
</evidence>
<protein>
    <recommendedName>
        <fullName evidence="2">WW domain-containing protein</fullName>
    </recommendedName>
</protein>
<dbReference type="Gene3D" id="2.20.70.10">
    <property type="match status" value="2"/>
</dbReference>
<feature type="compositionally biased region" description="Basic and acidic residues" evidence="1">
    <location>
        <begin position="392"/>
        <end position="402"/>
    </location>
</feature>
<accession>A0A813LHM7</accession>
<sequence>MQQNGMLDESHAVIAFKQQLGIHYAEDAEFGWVAEVGLQSPLPPRWTAHSDASSGFVYYVDHDRQVSSWENPLVPFLRRIVEIGRNYLSSPVEGYFEDQKGLLWHQHKHELDRWHGPFMDDEGRQYYVNAEEGVSSWQDPRIDAQYIFELESGLLTSLEEVLPEPQPGTPGSHWKASQGSDIDPWRTNEGAEVLTLESAAVPRGGGVNGYRRKKTVQMESLAQKSAQQEHRSTMDRMSSVAERLRSIQLEEEEAQRLQMSRKAEARRRRRGSTPPPPDAAAAIARIPQSGGATAASAVGAPGPRPRPSALGEWGQVPPSSEPQSPAGPQVEGLPPPPPPHEVLEAPPGGAQSVPNFAPPVLLPDVDWLKRNSPKNGEEAFRGSAFADLALSGDKDTSSDAKK</sequence>
<feature type="region of interest" description="Disordered" evidence="1">
    <location>
        <begin position="218"/>
        <end position="402"/>
    </location>
</feature>
<dbReference type="EMBL" id="CAJNNW010036176">
    <property type="protein sequence ID" value="CAE8732524.1"/>
    <property type="molecule type" value="Genomic_DNA"/>
</dbReference>
<organism evidence="3 4">
    <name type="scientific">Polarella glacialis</name>
    <name type="common">Dinoflagellate</name>
    <dbReference type="NCBI Taxonomy" id="89957"/>
    <lineage>
        <taxon>Eukaryota</taxon>
        <taxon>Sar</taxon>
        <taxon>Alveolata</taxon>
        <taxon>Dinophyceae</taxon>
        <taxon>Suessiales</taxon>
        <taxon>Suessiaceae</taxon>
        <taxon>Polarella</taxon>
    </lineage>
</organism>